<dbReference type="SUPFAM" id="SSF56112">
    <property type="entry name" value="Protein kinase-like (PK-like)"/>
    <property type="match status" value="1"/>
</dbReference>
<keyword evidence="4" id="KW-1185">Reference proteome</keyword>
<dbReference type="PIRSF" id="PIRSF006221">
    <property type="entry name" value="Ketosamine-3-kinase"/>
    <property type="match status" value="1"/>
</dbReference>
<keyword evidence="2" id="KW-0418">Kinase</keyword>
<sequence>MAADDDAETPPPEEIRARVESLFDASATDLTELDGGFVGTVYRVSVSGRDPVVAKVGGTPLTVEAEMLRYLAAESPIPVPEVFHAEDDLLVMEFVEGDDDPTFGPALERTVADHLAALHEVTADAFGFPRDTLSGPYRQPNPRTDSWVEFYRDHRLRHCAEAAVAEGSLHDSYRRRIEAFAENIGSVLTEPDAPALVHGDVWEANLVVSGDEVRAFLDPAIYYGHPEVELAYVVGTNAFGDAFLERYRERRGVEDGFFEERRPAYRLYPILEHVRVFGDRYLSELDEALDRLGY</sequence>
<dbReference type="OrthoDB" id="281727at2157"/>
<dbReference type="InterPro" id="IPR011009">
    <property type="entry name" value="Kinase-like_dom_sf"/>
</dbReference>
<dbReference type="Gene3D" id="3.30.200.20">
    <property type="entry name" value="Phosphorylase Kinase, domain 1"/>
    <property type="match status" value="1"/>
</dbReference>
<reference evidence="1 4" key="3">
    <citation type="submission" date="2018-07" db="EMBL/GenBank/DDBJ databases">
        <title>Genome sequence of extremly halophilic archaeon Halopelagius longus strain BC12-B1.</title>
        <authorList>
            <person name="Zhang X."/>
        </authorList>
    </citation>
    <scope>NUCLEOTIDE SEQUENCE [LARGE SCALE GENOMIC DNA]</scope>
    <source>
        <strain evidence="1 4">BC12-B1</strain>
    </source>
</reference>
<accession>A0A1H1BUI5</accession>
<dbReference type="GO" id="GO:0016301">
    <property type="term" value="F:kinase activity"/>
    <property type="evidence" value="ECO:0007669"/>
    <property type="project" value="UniProtKB-KW"/>
</dbReference>
<evidence type="ECO:0000313" key="1">
    <source>
        <dbReference type="EMBL" id="RDI70930.1"/>
    </source>
</evidence>
<reference evidence="3" key="1">
    <citation type="submission" date="2016-10" db="EMBL/GenBank/DDBJ databases">
        <authorList>
            <person name="Varghese N."/>
            <person name="Submissions S."/>
        </authorList>
    </citation>
    <scope>NUCLEOTIDE SEQUENCE [LARGE SCALE GENOMIC DNA]</scope>
    <source>
        <strain evidence="3">CGMCC 1.12397</strain>
    </source>
</reference>
<evidence type="ECO:0000313" key="2">
    <source>
        <dbReference type="EMBL" id="SDQ55561.1"/>
    </source>
</evidence>
<organism evidence="2 3">
    <name type="scientific">Halopelagius longus</name>
    <dbReference type="NCBI Taxonomy" id="1236180"/>
    <lineage>
        <taxon>Archaea</taxon>
        <taxon>Methanobacteriati</taxon>
        <taxon>Methanobacteriota</taxon>
        <taxon>Stenosarchaea group</taxon>
        <taxon>Halobacteria</taxon>
        <taxon>Halobacteriales</taxon>
        <taxon>Haloferacaceae</taxon>
    </lineage>
</organism>
<dbReference type="RefSeq" id="WP_092536510.1">
    <property type="nucleotide sequence ID" value="NZ_FNKQ01000002.1"/>
</dbReference>
<name>A0A1H1BUI5_9EURY</name>
<keyword evidence="2" id="KW-0808">Transferase</keyword>
<evidence type="ECO:0000313" key="3">
    <source>
        <dbReference type="Proteomes" id="UP000199289"/>
    </source>
</evidence>
<gene>
    <name evidence="1" type="ORF">DWB78_03850</name>
    <name evidence="2" type="ORF">SAMN05216278_1959</name>
</gene>
<dbReference type="Pfam" id="PF03881">
    <property type="entry name" value="Fructosamin_kin"/>
    <property type="match status" value="1"/>
</dbReference>
<dbReference type="PANTHER" id="PTHR12149">
    <property type="entry name" value="FRUCTOSAMINE 3 KINASE-RELATED PROTEIN"/>
    <property type="match status" value="1"/>
</dbReference>
<dbReference type="PANTHER" id="PTHR12149:SF8">
    <property type="entry name" value="PROTEIN-RIBULOSAMINE 3-KINASE"/>
    <property type="match status" value="1"/>
</dbReference>
<dbReference type="Proteomes" id="UP000255421">
    <property type="component" value="Unassembled WGS sequence"/>
</dbReference>
<dbReference type="AlphaFoldDB" id="A0A1H1BUI5"/>
<dbReference type="EMBL" id="FNKQ01000002">
    <property type="protein sequence ID" value="SDQ55561.1"/>
    <property type="molecule type" value="Genomic_DNA"/>
</dbReference>
<proteinExistence type="predicted"/>
<dbReference type="InterPro" id="IPR016477">
    <property type="entry name" value="Fructo-/Ketosamine-3-kinase"/>
</dbReference>
<dbReference type="Gene3D" id="3.90.1200.10">
    <property type="match status" value="1"/>
</dbReference>
<dbReference type="EMBL" id="QQST01000001">
    <property type="protein sequence ID" value="RDI70930.1"/>
    <property type="molecule type" value="Genomic_DNA"/>
</dbReference>
<reference evidence="2" key="2">
    <citation type="submission" date="2016-10" db="EMBL/GenBank/DDBJ databases">
        <authorList>
            <person name="de Groot N.N."/>
        </authorList>
    </citation>
    <scope>NUCLEOTIDE SEQUENCE [LARGE SCALE GENOMIC DNA]</scope>
    <source>
        <strain evidence="2">CGMCC 1.12397</strain>
    </source>
</reference>
<evidence type="ECO:0000313" key="4">
    <source>
        <dbReference type="Proteomes" id="UP000255421"/>
    </source>
</evidence>
<dbReference type="Proteomes" id="UP000199289">
    <property type="component" value="Unassembled WGS sequence"/>
</dbReference>
<protein>
    <submittedName>
        <fullName evidence="1">Fructosamine kinase</fullName>
    </submittedName>
    <submittedName>
        <fullName evidence="2">Fructosamine-3-kinase</fullName>
    </submittedName>
</protein>